<keyword evidence="3" id="KW-1185">Reference proteome</keyword>
<comment type="caution">
    <text evidence="2">The sequence shown here is derived from an EMBL/GenBank/DDBJ whole genome shotgun (WGS) entry which is preliminary data.</text>
</comment>
<reference evidence="2 3" key="1">
    <citation type="submission" date="2018-07" db="EMBL/GenBank/DDBJ databases">
        <title>Genome sequence of Azospirillum sp. ATCC 49961.</title>
        <authorList>
            <person name="Sant'Anna F.H."/>
            <person name="Baldani J.I."/>
            <person name="Zilli J.E."/>
            <person name="Reis V.M."/>
            <person name="Hartmann A."/>
            <person name="Cruz L."/>
            <person name="de Souza E.M."/>
            <person name="de Oliveira Pedrosa F."/>
            <person name="Passaglia L.M.P."/>
        </authorList>
    </citation>
    <scope>NUCLEOTIDE SEQUENCE [LARGE SCALE GENOMIC DNA]</scope>
    <source>
        <strain evidence="2 3">ATCC 49961</strain>
    </source>
</reference>
<evidence type="ECO:0000313" key="3">
    <source>
        <dbReference type="Proteomes" id="UP000480854"/>
    </source>
</evidence>
<accession>A0A9W7TZ78</accession>
<name>A0A9W7TZ78_9PROT</name>
<feature type="region of interest" description="Disordered" evidence="1">
    <location>
        <begin position="1"/>
        <end position="71"/>
    </location>
</feature>
<dbReference type="Proteomes" id="UP000480854">
    <property type="component" value="Unassembled WGS sequence"/>
</dbReference>
<evidence type="ECO:0000313" key="2">
    <source>
        <dbReference type="EMBL" id="KAA0682226.1"/>
    </source>
</evidence>
<feature type="compositionally biased region" description="Polar residues" evidence="1">
    <location>
        <begin position="1"/>
        <end position="11"/>
    </location>
</feature>
<proteinExistence type="predicted"/>
<dbReference type="EMBL" id="QOKW01000004">
    <property type="protein sequence ID" value="KAA0682226.1"/>
    <property type="molecule type" value="Genomic_DNA"/>
</dbReference>
<feature type="compositionally biased region" description="Pro residues" evidence="1">
    <location>
        <begin position="23"/>
        <end position="32"/>
    </location>
</feature>
<sequence>MNTGTFPQSLAGSFRQGVSPRTGPLPNPPPPSAREGTPLRALQSPPPRSGGGSGWGPKATTHQEGSPPVAE</sequence>
<gene>
    <name evidence="2" type="ORF">DS843_06685</name>
</gene>
<organism evidence="2 3">
    <name type="scientific">Roseomonas genomospecies 6</name>
    <dbReference type="NCBI Taxonomy" id="214106"/>
    <lineage>
        <taxon>Bacteria</taxon>
        <taxon>Pseudomonadati</taxon>
        <taxon>Pseudomonadota</taxon>
        <taxon>Alphaproteobacteria</taxon>
        <taxon>Acetobacterales</taxon>
        <taxon>Roseomonadaceae</taxon>
        <taxon>Roseomonas</taxon>
    </lineage>
</organism>
<evidence type="ECO:0000256" key="1">
    <source>
        <dbReference type="SAM" id="MobiDB-lite"/>
    </source>
</evidence>
<dbReference type="AlphaFoldDB" id="A0A9W7TZ78"/>
<protein>
    <submittedName>
        <fullName evidence="2">Uncharacterized protein</fullName>
    </submittedName>
</protein>